<protein>
    <submittedName>
        <fullName evidence="1">SERPIN domain-containing protein</fullName>
    </submittedName>
</protein>
<proteinExistence type="predicted"/>
<dbReference type="WBParaSite" id="HNAJ_0000538401-mRNA-1">
    <property type="protein sequence ID" value="HNAJ_0000538401-mRNA-1"/>
    <property type="gene ID" value="HNAJ_0000538401"/>
</dbReference>
<name>A0A0R3TE95_RODNA</name>
<accession>A0A0R3TE95</accession>
<sequence length="45" mass="4901">LNSNAKGEVFLMSIEDIFSSNRFPFVVDFTAKSSSASSVDTQTLI</sequence>
<organism evidence="1">
    <name type="scientific">Rodentolepis nana</name>
    <name type="common">Dwarf tapeworm</name>
    <name type="synonym">Hymenolepis nana</name>
    <dbReference type="NCBI Taxonomy" id="102285"/>
    <lineage>
        <taxon>Eukaryota</taxon>
        <taxon>Metazoa</taxon>
        <taxon>Spiralia</taxon>
        <taxon>Lophotrochozoa</taxon>
        <taxon>Platyhelminthes</taxon>
        <taxon>Cestoda</taxon>
        <taxon>Eucestoda</taxon>
        <taxon>Cyclophyllidea</taxon>
        <taxon>Hymenolepididae</taxon>
        <taxon>Rodentolepis</taxon>
    </lineage>
</organism>
<evidence type="ECO:0000313" key="1">
    <source>
        <dbReference type="WBParaSite" id="HNAJ_0000538401-mRNA-1"/>
    </source>
</evidence>
<reference evidence="1" key="1">
    <citation type="submission" date="2017-02" db="UniProtKB">
        <authorList>
            <consortium name="WormBaseParasite"/>
        </authorList>
    </citation>
    <scope>IDENTIFICATION</scope>
</reference>
<dbReference type="AlphaFoldDB" id="A0A0R3TE95"/>